<sequence>MADTQPMSNVVLPSLRKLAIFDDHGQYSGRNVVLLTLLTSLVMPALVSFEMTSQDWPIGNSLLAMLQRSPSLESVVLEFYRGVNGQGGDRETPDMSRYPLLPLLDNLPHLTHFELSLPSYSAHEPETRQRFLHSLIVRLLSRLRSEGAEVAAPAFLPHIQTLHMKLSDFSLDTKMMEQVTAVVSSRYCLREFRIVPANEMSETSSSSEGVVLERVEEPEEHELKASLADI</sequence>
<reference evidence="1 2" key="1">
    <citation type="submission" date="2024-02" db="EMBL/GenBank/DDBJ databases">
        <title>A draft genome for the cacao thread blight pathogen Marasmius crinis-equi.</title>
        <authorList>
            <person name="Cohen S.P."/>
            <person name="Baruah I.K."/>
            <person name="Amoako-Attah I."/>
            <person name="Bukari Y."/>
            <person name="Meinhardt L.W."/>
            <person name="Bailey B.A."/>
        </authorList>
    </citation>
    <scope>NUCLEOTIDE SEQUENCE [LARGE SCALE GENOMIC DNA]</scope>
    <source>
        <strain evidence="1 2">GH-76</strain>
    </source>
</reference>
<gene>
    <name evidence="1" type="ORF">V5O48_016245</name>
</gene>
<accession>A0ABR3ES97</accession>
<comment type="caution">
    <text evidence="1">The sequence shown here is derived from an EMBL/GenBank/DDBJ whole genome shotgun (WGS) entry which is preliminary data.</text>
</comment>
<evidence type="ECO:0000313" key="1">
    <source>
        <dbReference type="EMBL" id="KAL0565780.1"/>
    </source>
</evidence>
<protein>
    <submittedName>
        <fullName evidence="1">Uncharacterized protein</fullName>
    </submittedName>
</protein>
<organism evidence="1 2">
    <name type="scientific">Marasmius crinis-equi</name>
    <dbReference type="NCBI Taxonomy" id="585013"/>
    <lineage>
        <taxon>Eukaryota</taxon>
        <taxon>Fungi</taxon>
        <taxon>Dikarya</taxon>
        <taxon>Basidiomycota</taxon>
        <taxon>Agaricomycotina</taxon>
        <taxon>Agaricomycetes</taxon>
        <taxon>Agaricomycetidae</taxon>
        <taxon>Agaricales</taxon>
        <taxon>Marasmiineae</taxon>
        <taxon>Marasmiaceae</taxon>
        <taxon>Marasmius</taxon>
    </lineage>
</organism>
<proteinExistence type="predicted"/>
<evidence type="ECO:0000313" key="2">
    <source>
        <dbReference type="Proteomes" id="UP001465976"/>
    </source>
</evidence>
<dbReference type="Proteomes" id="UP001465976">
    <property type="component" value="Unassembled WGS sequence"/>
</dbReference>
<name>A0ABR3ES97_9AGAR</name>
<dbReference type="EMBL" id="JBAHYK010002125">
    <property type="protein sequence ID" value="KAL0565780.1"/>
    <property type="molecule type" value="Genomic_DNA"/>
</dbReference>
<keyword evidence="2" id="KW-1185">Reference proteome</keyword>